<feature type="region of interest" description="Disordered" evidence="1">
    <location>
        <begin position="1"/>
        <end position="44"/>
    </location>
</feature>
<feature type="compositionally biased region" description="Polar residues" evidence="1">
    <location>
        <begin position="1360"/>
        <end position="1370"/>
    </location>
</feature>
<dbReference type="EMBL" id="ML987192">
    <property type="protein sequence ID" value="KAF2252075.1"/>
    <property type="molecule type" value="Genomic_DNA"/>
</dbReference>
<feature type="transmembrane region" description="Helical" evidence="2">
    <location>
        <begin position="1279"/>
        <end position="1297"/>
    </location>
</feature>
<evidence type="ECO:0000313" key="3">
    <source>
        <dbReference type="EMBL" id="KAF2252075.1"/>
    </source>
</evidence>
<proteinExistence type="predicted"/>
<dbReference type="Proteomes" id="UP000800094">
    <property type="component" value="Unassembled WGS sequence"/>
</dbReference>
<keyword evidence="4" id="KW-1185">Reference proteome</keyword>
<dbReference type="OrthoDB" id="5361176at2759"/>
<protein>
    <recommendedName>
        <fullName evidence="5">Mg2+ transporter zinc transport protein</fullName>
    </recommendedName>
</protein>
<organism evidence="3 4">
    <name type="scientific">Trematosphaeria pertusa</name>
    <dbReference type="NCBI Taxonomy" id="390896"/>
    <lineage>
        <taxon>Eukaryota</taxon>
        <taxon>Fungi</taxon>
        <taxon>Dikarya</taxon>
        <taxon>Ascomycota</taxon>
        <taxon>Pezizomycotina</taxon>
        <taxon>Dothideomycetes</taxon>
        <taxon>Pleosporomycetidae</taxon>
        <taxon>Pleosporales</taxon>
        <taxon>Massarineae</taxon>
        <taxon>Trematosphaeriaceae</taxon>
        <taxon>Trematosphaeria</taxon>
    </lineage>
</organism>
<keyword evidence="2" id="KW-1133">Transmembrane helix</keyword>
<evidence type="ECO:0000256" key="1">
    <source>
        <dbReference type="SAM" id="MobiDB-lite"/>
    </source>
</evidence>
<feature type="region of interest" description="Disordered" evidence="1">
    <location>
        <begin position="1323"/>
        <end position="1412"/>
    </location>
</feature>
<accession>A0A6A6INE5</accession>
<evidence type="ECO:0000313" key="4">
    <source>
        <dbReference type="Proteomes" id="UP000800094"/>
    </source>
</evidence>
<keyword evidence="2" id="KW-0472">Membrane</keyword>
<name>A0A6A6INE5_9PLEO</name>
<evidence type="ECO:0000256" key="2">
    <source>
        <dbReference type="SAM" id="Phobius"/>
    </source>
</evidence>
<keyword evidence="2" id="KW-0812">Transmembrane</keyword>
<dbReference type="GeneID" id="54579978"/>
<feature type="compositionally biased region" description="Basic and acidic residues" evidence="1">
    <location>
        <begin position="1389"/>
        <end position="1412"/>
    </location>
</feature>
<feature type="region of interest" description="Disordered" evidence="1">
    <location>
        <begin position="60"/>
        <end position="79"/>
    </location>
</feature>
<feature type="compositionally biased region" description="Polar residues" evidence="1">
    <location>
        <begin position="1324"/>
        <end position="1334"/>
    </location>
</feature>
<feature type="compositionally biased region" description="Basic and acidic residues" evidence="1">
    <location>
        <begin position="1336"/>
        <end position="1346"/>
    </location>
</feature>
<reference evidence="3" key="1">
    <citation type="journal article" date="2020" name="Stud. Mycol.">
        <title>101 Dothideomycetes genomes: a test case for predicting lifestyles and emergence of pathogens.</title>
        <authorList>
            <person name="Haridas S."/>
            <person name="Albert R."/>
            <person name="Binder M."/>
            <person name="Bloem J."/>
            <person name="Labutti K."/>
            <person name="Salamov A."/>
            <person name="Andreopoulos B."/>
            <person name="Baker S."/>
            <person name="Barry K."/>
            <person name="Bills G."/>
            <person name="Bluhm B."/>
            <person name="Cannon C."/>
            <person name="Castanera R."/>
            <person name="Culley D."/>
            <person name="Daum C."/>
            <person name="Ezra D."/>
            <person name="Gonzalez J."/>
            <person name="Henrissat B."/>
            <person name="Kuo A."/>
            <person name="Liang C."/>
            <person name="Lipzen A."/>
            <person name="Lutzoni F."/>
            <person name="Magnuson J."/>
            <person name="Mondo S."/>
            <person name="Nolan M."/>
            <person name="Ohm R."/>
            <person name="Pangilinan J."/>
            <person name="Park H.-J."/>
            <person name="Ramirez L."/>
            <person name="Alfaro M."/>
            <person name="Sun H."/>
            <person name="Tritt A."/>
            <person name="Yoshinaga Y."/>
            <person name="Zwiers L.-H."/>
            <person name="Turgeon B."/>
            <person name="Goodwin S."/>
            <person name="Spatafora J."/>
            <person name="Crous P."/>
            <person name="Grigoriev I."/>
        </authorList>
    </citation>
    <scope>NUCLEOTIDE SEQUENCE</scope>
    <source>
        <strain evidence="3">CBS 122368</strain>
    </source>
</reference>
<feature type="compositionally biased region" description="Polar residues" evidence="1">
    <location>
        <begin position="10"/>
        <end position="35"/>
    </location>
</feature>
<dbReference type="Gene3D" id="1.20.58.340">
    <property type="entry name" value="Magnesium transport protein CorA, transmembrane region"/>
    <property type="match status" value="1"/>
</dbReference>
<evidence type="ECO:0008006" key="5">
    <source>
        <dbReference type="Google" id="ProtNLM"/>
    </source>
</evidence>
<feature type="transmembrane region" description="Helical" evidence="2">
    <location>
        <begin position="1246"/>
        <end position="1267"/>
    </location>
</feature>
<sequence length="1412" mass="161642">MASESMDGEFSNQSQTYSSSVPHASSGCEQNPQDASNEEAQEPFYSDKVDARNFLLDNLKPDDCTSIPEQAKSHETHPYPYVSFGDNGTTASLNAFGDLMQISQTHRSSRSGFFCVDLPQVPEPFFVQNRAETLMNAREIDGQGMYAYTNGQGDIPNESSKMRHEFIHDRWPLFTTEYHHVTFKILHVAFQDTVFQQYQWSTTADPIDYSSGLDISVSANLRIRDLEFTDPSYEFNYDDFDKHYSPRISKDGYGFILEHAGLFRDHKEHQGLERSDSVALAVSIFVNGKAQQLELDGSHDDPSIVVKSPKSKFSVERTQSVQTTVAYKILLCEKDWDGTDFPITQDSLGAMHKMLEGSPFTRLELSSDAHLDFIMRRNLEHILSVCSIPKPQPCRKACQGQYPIEEAIALTCGDMSGHRIVTSASFFAFQFLLSMYEHLGAFERNPESQGSSNGSSEDDEVARKRVYIRSLRERIGKVCRGHAIWLREAKKVEMCFGANYWVTGEAISNGHSTSATSTESLTDTPFQLIKLADYARLFELGKKDVLFGELKSLAKHWIQQLETANAREFYAFPRPKTGPTTLQKFRLDDHVWIWRALRVVKDIGLGNEPENLKRQRKMSGRSLERTTQESKLNSRYSPAVFQKHALRRFTTENPVSKQRMLAVARSPFENRFYLHSRDTALLYKENSTFFSKCDALWEATMDVQKFHEESEDSSWGNPLRYTLAIMLGETIGRIDGKQPDDLCKTAKDILLQSSSANGLFPGALHPVTKEPELYQDKRWRDSYWHRTFEVPYVLWQSRDYKLSRSVSSNVPAQVQRDLPARSLASDSYSTQMEMKRRMPFNNIIVQQSIVELSDEWLYKFPSLFHTEWADKYCVVDKGAAVTSKGVIIDIPKTDRNKKKEDPTRNIELLCNERMYAKLREERTAQNSKKRLIWITNPNADTKGICCATSAKHETDSLDLFFKRHKDKVKYFSDEVTATANLWTTELHLSSYRLSNQTKDREGTGMMFLGGKHLFIERAGAGFRFVGDFFDRYWTCHVLETELNDKVTCTGNLKNILELEKLKLAVEQHKQPWKQRKVLELLLLDRMLGEITQRYQKMIEKTGQQLEQLFPHATNNEGIAERNIVSISNELFSKQMNNNAYLSFRKTWPAFQYSLQVMEEDLKEILEKIDIWTNRKADRKPEEPRWTKNDERRYRAAITKLTNENSHAIRDLRDHLATIQSLRISLSSGLQSTRDELNFLNAERIRYFTYLTAVFLPLGFATGIWSMAESSPRSESLKGMAVTAVVTLLLAIVAPVLVNVQKFNGQLSQYTSCRFWTKRNEEQNKASLDSTNLPTPNDREGPHRQDVRGSSSGASERGNALFTNQAQSSVSPEGVRRPDSFCGIGGIRLEGLRRKTREAKTSDDPQLERGKTR</sequence>
<dbReference type="RefSeq" id="XP_033687079.1">
    <property type="nucleotide sequence ID" value="XM_033826648.1"/>
</dbReference>
<gene>
    <name evidence="3" type="ORF">BU26DRAFT_502616</name>
</gene>